<gene>
    <name evidence="1" type="ORF">F6X51_26900</name>
</gene>
<name>A0A6N6MHP5_9HYPH</name>
<protein>
    <submittedName>
        <fullName evidence="1">Uncharacterized protein</fullName>
    </submittedName>
</protein>
<comment type="caution">
    <text evidence="1">The sequence shown here is derived from an EMBL/GenBank/DDBJ whole genome shotgun (WGS) entry which is preliminary data.</text>
</comment>
<dbReference type="AlphaFoldDB" id="A0A6N6MHP5"/>
<sequence>MINVRLAIGCAAFILMSGCSGFFKPSGQYVSLPRTKVPGTLLSLKTTQDHVQRRVTVASFRQDGPTIDPVAVLGRSRTARLGWEDLRRPEPADPARRGVMRSFADELTDPKRLLQDPDYNREARMRSLLEDGFRAARPICVGC</sequence>
<organism evidence="1 2">
    <name type="scientific">Methylobacterium planeticum</name>
    <dbReference type="NCBI Taxonomy" id="2615211"/>
    <lineage>
        <taxon>Bacteria</taxon>
        <taxon>Pseudomonadati</taxon>
        <taxon>Pseudomonadota</taxon>
        <taxon>Alphaproteobacteria</taxon>
        <taxon>Hyphomicrobiales</taxon>
        <taxon>Methylobacteriaceae</taxon>
        <taxon>Methylobacterium</taxon>
    </lineage>
</organism>
<proteinExistence type="predicted"/>
<evidence type="ECO:0000313" key="2">
    <source>
        <dbReference type="Proteomes" id="UP000441523"/>
    </source>
</evidence>
<reference evidence="1 2" key="1">
    <citation type="submission" date="2019-09" db="EMBL/GenBank/DDBJ databases">
        <title>YIM 132548 draft genome.</title>
        <authorList>
            <person name="Jiang L."/>
        </authorList>
    </citation>
    <scope>NUCLEOTIDE SEQUENCE [LARGE SCALE GENOMIC DNA]</scope>
    <source>
        <strain evidence="1 2">YIM 132548</strain>
    </source>
</reference>
<dbReference type="PROSITE" id="PS51257">
    <property type="entry name" value="PROKAR_LIPOPROTEIN"/>
    <property type="match status" value="1"/>
</dbReference>
<dbReference type="Proteomes" id="UP000441523">
    <property type="component" value="Unassembled WGS sequence"/>
</dbReference>
<keyword evidence="2" id="KW-1185">Reference proteome</keyword>
<accession>A0A6N6MHP5</accession>
<dbReference type="EMBL" id="VZZJ01000053">
    <property type="protein sequence ID" value="KAB1068490.1"/>
    <property type="molecule type" value="Genomic_DNA"/>
</dbReference>
<dbReference type="RefSeq" id="WP_150967041.1">
    <property type="nucleotide sequence ID" value="NZ_VZZJ01000053.1"/>
</dbReference>
<evidence type="ECO:0000313" key="1">
    <source>
        <dbReference type="EMBL" id="KAB1068490.1"/>
    </source>
</evidence>